<dbReference type="AlphaFoldDB" id="A0A1A9Z6P1"/>
<proteinExistence type="predicted"/>
<dbReference type="VEuPathDB" id="VectorBase:GPAI005459"/>
<reference evidence="1" key="2">
    <citation type="submission" date="2020-05" db="UniProtKB">
        <authorList>
            <consortium name="EnsemblMetazoa"/>
        </authorList>
    </citation>
    <scope>IDENTIFICATION</scope>
    <source>
        <strain evidence="1">IAEA</strain>
    </source>
</reference>
<sequence>MSFYMEDMKNLSQVEYNFITCDLSVNRRFNVELLRSQRSGLEHLMYNLGLGQIEFDASHTIDEHRPNGYEKRSENESVIKSFIEEQTVKLLSEDNDVQIRDDQMNNYVKNRKAPQPLDDNHKKQDIIRVKGVILEFKEMHDPKHRHPREDVSK</sequence>
<accession>A0A1A9Z6P1</accession>
<dbReference type="EnsemblMetazoa" id="GPAI005459-RA">
    <property type="protein sequence ID" value="GPAI005459-PA"/>
    <property type="gene ID" value="GPAI005459"/>
</dbReference>
<keyword evidence="2" id="KW-1185">Reference proteome</keyword>
<evidence type="ECO:0000313" key="1">
    <source>
        <dbReference type="EnsemblMetazoa" id="GPAI005459-PA"/>
    </source>
</evidence>
<dbReference type="Proteomes" id="UP000092445">
    <property type="component" value="Unassembled WGS sequence"/>
</dbReference>
<name>A0A1A9Z6P1_GLOPL</name>
<protein>
    <submittedName>
        <fullName evidence="1">Uncharacterized protein</fullName>
    </submittedName>
</protein>
<dbReference type="STRING" id="7398.A0A1A9Z6P1"/>
<evidence type="ECO:0000313" key="2">
    <source>
        <dbReference type="Proteomes" id="UP000092445"/>
    </source>
</evidence>
<organism evidence="1 2">
    <name type="scientific">Glossina pallidipes</name>
    <name type="common">Tsetse fly</name>
    <dbReference type="NCBI Taxonomy" id="7398"/>
    <lineage>
        <taxon>Eukaryota</taxon>
        <taxon>Metazoa</taxon>
        <taxon>Ecdysozoa</taxon>
        <taxon>Arthropoda</taxon>
        <taxon>Hexapoda</taxon>
        <taxon>Insecta</taxon>
        <taxon>Pterygota</taxon>
        <taxon>Neoptera</taxon>
        <taxon>Endopterygota</taxon>
        <taxon>Diptera</taxon>
        <taxon>Brachycera</taxon>
        <taxon>Muscomorpha</taxon>
        <taxon>Hippoboscoidea</taxon>
        <taxon>Glossinidae</taxon>
        <taxon>Glossina</taxon>
    </lineage>
</organism>
<reference evidence="2" key="1">
    <citation type="submission" date="2014-03" db="EMBL/GenBank/DDBJ databases">
        <authorList>
            <person name="Aksoy S."/>
            <person name="Warren W."/>
            <person name="Wilson R.K."/>
        </authorList>
    </citation>
    <scope>NUCLEOTIDE SEQUENCE [LARGE SCALE GENOMIC DNA]</scope>
    <source>
        <strain evidence="2">IAEA</strain>
    </source>
</reference>